<keyword evidence="1" id="KW-0812">Transmembrane</keyword>
<keyword evidence="1" id="KW-1133">Transmembrane helix</keyword>
<dbReference type="EMBL" id="OCST01000003">
    <property type="protein sequence ID" value="SOE64819.1"/>
    <property type="molecule type" value="Genomic_DNA"/>
</dbReference>
<keyword evidence="3" id="KW-1185">Reference proteome</keyword>
<keyword evidence="1" id="KW-0472">Membrane</keyword>
<dbReference type="AlphaFoldDB" id="A0A2C8ZJ05"/>
<reference evidence="2 3" key="1">
    <citation type="submission" date="2017-09" db="EMBL/GenBank/DDBJ databases">
        <authorList>
            <person name="Ehlers B."/>
            <person name="Leendertz F.H."/>
        </authorList>
    </citation>
    <scope>NUCLEOTIDE SEQUENCE [LARGE SCALE GENOMIC DNA]</scope>
    <source>
        <strain evidence="2 3">CGMCC 1.05381</strain>
    </source>
</reference>
<evidence type="ECO:0000313" key="3">
    <source>
        <dbReference type="Proteomes" id="UP000219440"/>
    </source>
</evidence>
<proteinExistence type="predicted"/>
<gene>
    <name evidence="2" type="ORF">SAMN06296378_1452</name>
</gene>
<sequence length="161" mass="16614">MLQSSRSTDRAGFWTGPCTDDRGSASLEFITAGLVLLVPLVYLVLAMSSIQAGSLAVEGAARQASRVFVQSDDVGSAHASAITAVEFALADHGVDPDTASIVITCAPVPSNCLTRRGFVTVTVGLSARLPLVPPVLMGELPIAVPLSASSTQQVSRFWSGG</sequence>
<dbReference type="Proteomes" id="UP000219440">
    <property type="component" value="Unassembled WGS sequence"/>
</dbReference>
<protein>
    <recommendedName>
        <fullName evidence="4">TadE-like protein</fullName>
    </recommendedName>
</protein>
<dbReference type="RefSeq" id="WP_097060571.1">
    <property type="nucleotide sequence ID" value="NZ_BMLC01000001.1"/>
</dbReference>
<evidence type="ECO:0008006" key="4">
    <source>
        <dbReference type="Google" id="ProtNLM"/>
    </source>
</evidence>
<organism evidence="2 3">
    <name type="scientific">Salinibacterium xinjiangense</name>
    <dbReference type="NCBI Taxonomy" id="386302"/>
    <lineage>
        <taxon>Bacteria</taxon>
        <taxon>Bacillati</taxon>
        <taxon>Actinomycetota</taxon>
        <taxon>Actinomycetes</taxon>
        <taxon>Micrococcales</taxon>
        <taxon>Microbacteriaceae</taxon>
        <taxon>Salinibacterium</taxon>
    </lineage>
</organism>
<dbReference type="OrthoDB" id="5118919at2"/>
<feature type="transmembrane region" description="Helical" evidence="1">
    <location>
        <begin position="29"/>
        <end position="47"/>
    </location>
</feature>
<evidence type="ECO:0000256" key="1">
    <source>
        <dbReference type="SAM" id="Phobius"/>
    </source>
</evidence>
<name>A0A2C8ZJ05_9MICO</name>
<accession>A0A2C8ZJ05</accession>
<evidence type="ECO:0000313" key="2">
    <source>
        <dbReference type="EMBL" id="SOE64819.1"/>
    </source>
</evidence>